<name>A0ABN3MNC7_9ACTN</name>
<sequence>MFQVRAVQVGEADQQVVAVGPGQPRLPGGQAVLEIEMVIGVVVGGHGQELSKAFIAGGRGEDELEAVPVRLDRAAAGGDIGPAVGATSRG</sequence>
<dbReference type="Proteomes" id="UP001499942">
    <property type="component" value="Unassembled WGS sequence"/>
</dbReference>
<protein>
    <submittedName>
        <fullName evidence="1">Uncharacterized protein</fullName>
    </submittedName>
</protein>
<organism evidence="1 2">
    <name type="scientific">Streptomyces gobitricini</name>
    <dbReference type="NCBI Taxonomy" id="68211"/>
    <lineage>
        <taxon>Bacteria</taxon>
        <taxon>Bacillati</taxon>
        <taxon>Actinomycetota</taxon>
        <taxon>Actinomycetes</taxon>
        <taxon>Kitasatosporales</taxon>
        <taxon>Streptomycetaceae</taxon>
        <taxon>Streptomyces</taxon>
    </lineage>
</organism>
<keyword evidence="2" id="KW-1185">Reference proteome</keyword>
<evidence type="ECO:0000313" key="2">
    <source>
        <dbReference type="Proteomes" id="UP001499942"/>
    </source>
</evidence>
<accession>A0ABN3MNC7</accession>
<dbReference type="EMBL" id="BAAASR010000022">
    <property type="protein sequence ID" value="GAA2505115.1"/>
    <property type="molecule type" value="Genomic_DNA"/>
</dbReference>
<gene>
    <name evidence="1" type="ORF">GCM10010393_42250</name>
</gene>
<comment type="caution">
    <text evidence="1">The sequence shown here is derived from an EMBL/GenBank/DDBJ whole genome shotgun (WGS) entry which is preliminary data.</text>
</comment>
<evidence type="ECO:0000313" key="1">
    <source>
        <dbReference type="EMBL" id="GAA2505115.1"/>
    </source>
</evidence>
<reference evidence="1 2" key="1">
    <citation type="journal article" date="2019" name="Int. J. Syst. Evol. Microbiol.">
        <title>The Global Catalogue of Microorganisms (GCM) 10K type strain sequencing project: providing services to taxonomists for standard genome sequencing and annotation.</title>
        <authorList>
            <consortium name="The Broad Institute Genomics Platform"/>
            <consortium name="The Broad Institute Genome Sequencing Center for Infectious Disease"/>
            <person name="Wu L."/>
            <person name="Ma J."/>
        </authorList>
    </citation>
    <scope>NUCLEOTIDE SEQUENCE [LARGE SCALE GENOMIC DNA]</scope>
    <source>
        <strain evidence="1 2">JCM 5062</strain>
    </source>
</reference>
<proteinExistence type="predicted"/>